<comment type="similarity">
    <text evidence="5">Belongs to the SAT4 family.</text>
</comment>
<reference evidence="8 9" key="1">
    <citation type="journal article" date="2020" name="Genomics">
        <title>Complete, high-quality genomes from long-read metagenomic sequencing of two wolf lichen thalli reveals enigmatic genome architecture.</title>
        <authorList>
            <person name="McKenzie S.K."/>
            <person name="Walston R.F."/>
            <person name="Allen J.L."/>
        </authorList>
    </citation>
    <scope>NUCLEOTIDE SEQUENCE [LARGE SCALE GENOMIC DNA]</scope>
    <source>
        <strain evidence="8">WasteWater1</strain>
    </source>
</reference>
<dbReference type="InterPro" id="IPR052337">
    <property type="entry name" value="SAT4-like"/>
</dbReference>
<dbReference type="EMBL" id="JACCJB010000005">
    <property type="protein sequence ID" value="KAF6227191.1"/>
    <property type="molecule type" value="Genomic_DNA"/>
</dbReference>
<feature type="transmembrane region" description="Helical" evidence="6">
    <location>
        <begin position="16"/>
        <end position="37"/>
    </location>
</feature>
<evidence type="ECO:0000256" key="1">
    <source>
        <dbReference type="ARBA" id="ARBA00004141"/>
    </source>
</evidence>
<keyword evidence="9" id="KW-1185">Reference proteome</keyword>
<evidence type="ECO:0000313" key="8">
    <source>
        <dbReference type="EMBL" id="KAF6227191.1"/>
    </source>
</evidence>
<protein>
    <recommendedName>
        <fullName evidence="7">Rhodopsin domain-containing protein</fullName>
    </recommendedName>
</protein>
<evidence type="ECO:0000259" key="7">
    <source>
        <dbReference type="Pfam" id="PF20684"/>
    </source>
</evidence>
<organism evidence="8 9">
    <name type="scientific">Letharia lupina</name>
    <dbReference type="NCBI Taxonomy" id="560253"/>
    <lineage>
        <taxon>Eukaryota</taxon>
        <taxon>Fungi</taxon>
        <taxon>Dikarya</taxon>
        <taxon>Ascomycota</taxon>
        <taxon>Pezizomycotina</taxon>
        <taxon>Lecanoromycetes</taxon>
        <taxon>OSLEUM clade</taxon>
        <taxon>Lecanoromycetidae</taxon>
        <taxon>Lecanorales</taxon>
        <taxon>Lecanorineae</taxon>
        <taxon>Parmeliaceae</taxon>
        <taxon>Letharia</taxon>
    </lineage>
</organism>
<dbReference type="RefSeq" id="XP_037155499.1">
    <property type="nucleotide sequence ID" value="XM_037299498.1"/>
</dbReference>
<feature type="transmembrane region" description="Helical" evidence="6">
    <location>
        <begin position="208"/>
        <end position="226"/>
    </location>
</feature>
<keyword evidence="3 6" id="KW-1133">Transmembrane helix</keyword>
<dbReference type="PANTHER" id="PTHR33048:SF47">
    <property type="entry name" value="INTEGRAL MEMBRANE PROTEIN-RELATED"/>
    <property type="match status" value="1"/>
</dbReference>
<proteinExistence type="inferred from homology"/>
<name>A0A8H6CQ51_9LECA</name>
<evidence type="ECO:0000256" key="4">
    <source>
        <dbReference type="ARBA" id="ARBA00023136"/>
    </source>
</evidence>
<gene>
    <name evidence="8" type="ORF">HO133_008633</name>
</gene>
<comment type="caution">
    <text evidence="8">The sequence shown here is derived from an EMBL/GenBank/DDBJ whole genome shotgun (WGS) entry which is preliminary data.</text>
</comment>
<feature type="transmembrane region" description="Helical" evidence="6">
    <location>
        <begin position="246"/>
        <end position="265"/>
    </location>
</feature>
<comment type="subcellular location">
    <subcellularLocation>
        <location evidence="1">Membrane</location>
        <topology evidence="1">Multi-pass membrane protein</topology>
    </subcellularLocation>
</comment>
<evidence type="ECO:0000313" key="9">
    <source>
        <dbReference type="Proteomes" id="UP000593566"/>
    </source>
</evidence>
<dbReference type="GeneID" id="59337028"/>
<evidence type="ECO:0000256" key="6">
    <source>
        <dbReference type="SAM" id="Phobius"/>
    </source>
</evidence>
<feature type="transmembrane region" description="Helical" evidence="6">
    <location>
        <begin position="49"/>
        <end position="72"/>
    </location>
</feature>
<dbReference type="Pfam" id="PF20684">
    <property type="entry name" value="Fung_rhodopsin"/>
    <property type="match status" value="1"/>
</dbReference>
<evidence type="ECO:0000256" key="5">
    <source>
        <dbReference type="ARBA" id="ARBA00038359"/>
    </source>
</evidence>
<evidence type="ECO:0000256" key="2">
    <source>
        <dbReference type="ARBA" id="ARBA00022692"/>
    </source>
</evidence>
<dbReference type="AlphaFoldDB" id="A0A8H6CQ51"/>
<feature type="domain" description="Rhodopsin" evidence="7">
    <location>
        <begin position="33"/>
        <end position="269"/>
    </location>
</feature>
<keyword evidence="4 6" id="KW-0472">Membrane</keyword>
<accession>A0A8H6CQ51</accession>
<dbReference type="GO" id="GO:0016020">
    <property type="term" value="C:membrane"/>
    <property type="evidence" value="ECO:0007669"/>
    <property type="project" value="UniProtKB-SubCell"/>
</dbReference>
<feature type="transmembrane region" description="Helical" evidence="6">
    <location>
        <begin position="92"/>
        <end position="116"/>
    </location>
</feature>
<feature type="transmembrane region" description="Helical" evidence="6">
    <location>
        <begin position="128"/>
        <end position="155"/>
    </location>
</feature>
<dbReference type="Proteomes" id="UP000593566">
    <property type="component" value="Unassembled WGS sequence"/>
</dbReference>
<feature type="transmembrane region" description="Helical" evidence="6">
    <location>
        <begin position="175"/>
        <end position="196"/>
    </location>
</feature>
<evidence type="ECO:0000256" key="3">
    <source>
        <dbReference type="ARBA" id="ARBA00022989"/>
    </source>
</evidence>
<keyword evidence="2 6" id="KW-0812">Transmembrane</keyword>
<sequence>MVARVPTGVPSRANEIIATAIACSILSTVFVAIRIYTRSRIIRAIGWEDYAALITLPFCIAYGTLLGISTRYGMGLHAWDFPGDLREQYQKWIFIASCTYLPSLLGYKMSILFLYLRIFNVDRIFRYCTWAAMFVTFGYLFSNFWTLIFGCQPIAKYWDPETPGHCIFTLKADYGYGSLNFITDLLIFVLPLPMVWRIQLSRKERIGVSLIFMIGSVNWAVAIVRFVCAVRDLTSEDRPWLAAETFLWSIIEVNTGLICACVPVLKPFFMHVVPKSVTDRSWSFGRGKVSPTGDALEDERKYSDRLWDDLERGKAGSLGTSASSSIG</sequence>
<dbReference type="PANTHER" id="PTHR33048">
    <property type="entry name" value="PTH11-LIKE INTEGRAL MEMBRANE PROTEIN (AFU_ORTHOLOGUE AFUA_5G11245)"/>
    <property type="match status" value="1"/>
</dbReference>
<dbReference type="InterPro" id="IPR049326">
    <property type="entry name" value="Rhodopsin_dom_fungi"/>
</dbReference>